<evidence type="ECO:0000313" key="10">
    <source>
        <dbReference type="EMBL" id="GGQ26435.1"/>
    </source>
</evidence>
<keyword evidence="4" id="KW-0963">Cytoplasm</keyword>
<feature type="active site" evidence="4 5">
    <location>
        <position position="227"/>
    </location>
</feature>
<dbReference type="PIRSF" id="PIRSF000876">
    <property type="entry name" value="RR_chemtxs_CheB"/>
    <property type="match status" value="1"/>
</dbReference>
<comment type="subcellular location">
    <subcellularLocation>
        <location evidence="4">Cytoplasm</location>
    </subcellularLocation>
</comment>
<feature type="active site" evidence="4 5">
    <location>
        <position position="350"/>
    </location>
</feature>
<dbReference type="SUPFAM" id="SSF52172">
    <property type="entry name" value="CheY-like"/>
    <property type="match status" value="1"/>
</dbReference>
<evidence type="ECO:0000256" key="2">
    <source>
        <dbReference type="ARBA" id="ARBA00022801"/>
    </source>
</evidence>
<comment type="catalytic activity">
    <reaction evidence="4">
        <text>L-glutaminyl-[protein] + H2O = L-glutamyl-[protein] + NH4(+)</text>
        <dbReference type="Rhea" id="RHEA:16441"/>
        <dbReference type="Rhea" id="RHEA-COMP:10207"/>
        <dbReference type="Rhea" id="RHEA-COMP:10208"/>
        <dbReference type="ChEBI" id="CHEBI:15377"/>
        <dbReference type="ChEBI" id="CHEBI:28938"/>
        <dbReference type="ChEBI" id="CHEBI:29973"/>
        <dbReference type="ChEBI" id="CHEBI:30011"/>
        <dbReference type="EC" id="3.5.1.44"/>
    </reaction>
</comment>
<protein>
    <recommendedName>
        <fullName evidence="4">Protein-glutamate methylesterase/protein-glutamine glutaminase</fullName>
        <ecNumber evidence="4">3.1.1.61</ecNumber>
        <ecNumber evidence="4">3.5.1.44</ecNumber>
    </recommendedName>
</protein>
<dbReference type="InterPro" id="IPR000673">
    <property type="entry name" value="Sig_transdc_resp-reg_Me-estase"/>
</dbReference>
<dbReference type="PROSITE" id="PS50110">
    <property type="entry name" value="RESPONSE_REGULATORY"/>
    <property type="match status" value="1"/>
</dbReference>
<feature type="compositionally biased region" description="Polar residues" evidence="7">
    <location>
        <begin position="156"/>
        <end position="165"/>
    </location>
</feature>
<dbReference type="EMBL" id="BMQX01000021">
    <property type="protein sequence ID" value="GGQ26435.1"/>
    <property type="molecule type" value="Genomic_DNA"/>
</dbReference>
<accession>A0ABQ2RDH9</accession>
<dbReference type="Gene3D" id="3.40.50.2300">
    <property type="match status" value="1"/>
</dbReference>
<evidence type="ECO:0000259" key="9">
    <source>
        <dbReference type="PROSITE" id="PS50122"/>
    </source>
</evidence>
<dbReference type="RefSeq" id="WP_160054641.1">
    <property type="nucleotide sequence ID" value="NZ_BMQX01000021.1"/>
</dbReference>
<dbReference type="Pfam" id="PF01339">
    <property type="entry name" value="CheB_methylest"/>
    <property type="match status" value="1"/>
</dbReference>
<evidence type="ECO:0000256" key="4">
    <source>
        <dbReference type="HAMAP-Rule" id="MF_00099"/>
    </source>
</evidence>
<dbReference type="InterPro" id="IPR001789">
    <property type="entry name" value="Sig_transdc_resp-reg_receiver"/>
</dbReference>
<comment type="similarity">
    <text evidence="4">Belongs to the CheB family.</text>
</comment>
<feature type="domain" description="CheB-type methylesterase" evidence="9">
    <location>
        <begin position="215"/>
        <end position="408"/>
    </location>
</feature>
<evidence type="ECO:0000256" key="1">
    <source>
        <dbReference type="ARBA" id="ARBA00022500"/>
    </source>
</evidence>
<dbReference type="EC" id="3.1.1.61" evidence="4"/>
<evidence type="ECO:0000256" key="3">
    <source>
        <dbReference type="ARBA" id="ARBA00048267"/>
    </source>
</evidence>
<name>A0ABQ2RDH9_9GAMM</name>
<dbReference type="InterPro" id="IPR035909">
    <property type="entry name" value="CheB_C"/>
</dbReference>
<feature type="active site" evidence="4 5">
    <location>
        <position position="254"/>
    </location>
</feature>
<comment type="function">
    <text evidence="4">Involved in chemotaxis. Part of a chemotaxis signal transduction system that modulates chemotaxis in response to various stimuli. Catalyzes the demethylation of specific methylglutamate residues introduced into the chemoreceptors (methyl-accepting chemotaxis proteins or MCP) by CheR. Also mediates the irreversible deamidation of specific glutamine residues to glutamic acid.</text>
</comment>
<comment type="domain">
    <text evidence="4">Contains a C-terminal catalytic domain, and an N-terminal region which modulates catalytic activity.</text>
</comment>
<dbReference type="PANTHER" id="PTHR42872">
    <property type="entry name" value="PROTEIN-GLUTAMATE METHYLESTERASE/PROTEIN-GLUTAMINE GLUTAMINASE"/>
    <property type="match status" value="1"/>
</dbReference>
<dbReference type="CDD" id="cd16432">
    <property type="entry name" value="CheB_Rec"/>
    <property type="match status" value="1"/>
</dbReference>
<sequence length="408" mass="43225">MAIKVLVVDDSSFFRRRVSEIVNQDPDLEVVAVAVNGKEAVEMAAKLNPQVITMDIEMPVMDGISAVREIMANNPTPILMFSSLTHDGAKATLDALEAGALDFLPKRFEDIATNKDEAINLLQQRIKALGRRRMYRPSTLSTRDTLTSSTLDARRSTSVSDSGLATQRRPLGSRLNSNIATAANASLPVRGGLTSSAIERQSTSTVPSVTTIRASGKQYKVLLIGTSTGGPVALQKVLTAFPANYPHPIVLIQHMPAAFTPAFAARLNSLCKIEVKEAQNGDVMRAGCAYLAPGGMQLMLERAGMTARLKVLAGNADMNYKPSVDITFASASKAYGGDVLAVVLTGMGADGREGARMLKSAGATIWAQDEASCVVYGMPQAVASAGLATHSIALDNMADAILKETSRG</sequence>
<feature type="region of interest" description="Disordered" evidence="7">
    <location>
        <begin position="138"/>
        <end position="170"/>
    </location>
</feature>
<gene>
    <name evidence="10" type="primary">cheB1</name>
    <name evidence="4" type="synonym">cheB</name>
    <name evidence="10" type="ORF">GCM10009411_27940</name>
</gene>
<comment type="caution">
    <text evidence="10">The sequence shown here is derived from an EMBL/GenBank/DDBJ whole genome shotgun (WGS) entry which is preliminary data.</text>
</comment>
<dbReference type="NCBIfam" id="NF001965">
    <property type="entry name" value="PRK00742.1"/>
    <property type="match status" value="1"/>
</dbReference>
<keyword evidence="11" id="KW-1185">Reference proteome</keyword>
<evidence type="ECO:0000256" key="5">
    <source>
        <dbReference type="PROSITE-ProRule" id="PRU00050"/>
    </source>
</evidence>
<keyword evidence="1 4" id="KW-0145">Chemotaxis</keyword>
<dbReference type="PANTHER" id="PTHR42872:SF3">
    <property type="entry name" value="PROTEIN-GLUTAMATE METHYLESTERASE_PROTEIN-GLUTAMINE GLUTAMINASE 1"/>
    <property type="match status" value="1"/>
</dbReference>
<dbReference type="CDD" id="cd17541">
    <property type="entry name" value="REC_CheB-like"/>
    <property type="match status" value="1"/>
</dbReference>
<organism evidence="10 11">
    <name type="scientific">Shewanella litoralis</name>
    <dbReference type="NCBI Taxonomy" id="2282700"/>
    <lineage>
        <taxon>Bacteria</taxon>
        <taxon>Pseudomonadati</taxon>
        <taxon>Pseudomonadota</taxon>
        <taxon>Gammaproteobacteria</taxon>
        <taxon>Alteromonadales</taxon>
        <taxon>Shewanellaceae</taxon>
        <taxon>Shewanella</taxon>
    </lineage>
</organism>
<reference evidence="11" key="1">
    <citation type="journal article" date="2019" name="Int. J. Syst. Evol. Microbiol.">
        <title>The Global Catalogue of Microorganisms (GCM) 10K type strain sequencing project: providing services to taxonomists for standard genome sequencing and annotation.</title>
        <authorList>
            <consortium name="The Broad Institute Genomics Platform"/>
            <consortium name="The Broad Institute Genome Sequencing Center for Infectious Disease"/>
            <person name="Wu L."/>
            <person name="Ma J."/>
        </authorList>
    </citation>
    <scope>NUCLEOTIDE SEQUENCE [LARGE SCALE GENOMIC DNA]</scope>
    <source>
        <strain evidence="11">JCM 32306</strain>
    </source>
</reference>
<evidence type="ECO:0000259" key="8">
    <source>
        <dbReference type="PROSITE" id="PS50110"/>
    </source>
</evidence>
<dbReference type="Gene3D" id="3.40.50.180">
    <property type="entry name" value="Methylesterase CheB, C-terminal domain"/>
    <property type="match status" value="1"/>
</dbReference>
<evidence type="ECO:0000256" key="6">
    <source>
        <dbReference type="PROSITE-ProRule" id="PRU00169"/>
    </source>
</evidence>
<dbReference type="Pfam" id="PF00072">
    <property type="entry name" value="Response_reg"/>
    <property type="match status" value="1"/>
</dbReference>
<dbReference type="InterPro" id="IPR008248">
    <property type="entry name" value="CheB-like"/>
</dbReference>
<dbReference type="PROSITE" id="PS50122">
    <property type="entry name" value="CHEB"/>
    <property type="match status" value="1"/>
</dbReference>
<comment type="PTM">
    <text evidence="4">Phosphorylated by CheA. Phosphorylation of the N-terminal regulatory domain activates the methylesterase activity.</text>
</comment>
<dbReference type="EC" id="3.5.1.44" evidence="4"/>
<keyword evidence="2 4" id="KW-0378">Hydrolase</keyword>
<feature type="modified residue" description="4-aspartylphosphate" evidence="4 6">
    <location>
        <position position="55"/>
    </location>
</feature>
<feature type="domain" description="Response regulatory" evidence="8">
    <location>
        <begin position="4"/>
        <end position="121"/>
    </location>
</feature>
<dbReference type="InterPro" id="IPR011006">
    <property type="entry name" value="CheY-like_superfamily"/>
</dbReference>
<keyword evidence="4 6" id="KW-0597">Phosphoprotein</keyword>
<dbReference type="Proteomes" id="UP000619118">
    <property type="component" value="Unassembled WGS sequence"/>
</dbReference>
<dbReference type="HAMAP" id="MF_00099">
    <property type="entry name" value="CheB_chemtxs"/>
    <property type="match status" value="1"/>
</dbReference>
<dbReference type="SUPFAM" id="SSF52738">
    <property type="entry name" value="Methylesterase CheB, C-terminal domain"/>
    <property type="match status" value="1"/>
</dbReference>
<dbReference type="SMART" id="SM00448">
    <property type="entry name" value="REC"/>
    <property type="match status" value="1"/>
</dbReference>
<feature type="compositionally biased region" description="Low complexity" evidence="7">
    <location>
        <begin position="138"/>
        <end position="151"/>
    </location>
</feature>
<proteinExistence type="inferred from homology"/>
<comment type="catalytic activity">
    <reaction evidence="3 4">
        <text>[protein]-L-glutamate 5-O-methyl ester + H2O = L-glutamyl-[protein] + methanol + H(+)</text>
        <dbReference type="Rhea" id="RHEA:23236"/>
        <dbReference type="Rhea" id="RHEA-COMP:10208"/>
        <dbReference type="Rhea" id="RHEA-COMP:10311"/>
        <dbReference type="ChEBI" id="CHEBI:15377"/>
        <dbReference type="ChEBI" id="CHEBI:15378"/>
        <dbReference type="ChEBI" id="CHEBI:17790"/>
        <dbReference type="ChEBI" id="CHEBI:29973"/>
        <dbReference type="ChEBI" id="CHEBI:82795"/>
        <dbReference type="EC" id="3.1.1.61"/>
    </reaction>
</comment>
<evidence type="ECO:0000256" key="7">
    <source>
        <dbReference type="SAM" id="MobiDB-lite"/>
    </source>
</evidence>
<evidence type="ECO:0000313" key="11">
    <source>
        <dbReference type="Proteomes" id="UP000619118"/>
    </source>
</evidence>